<dbReference type="Proteomes" id="UP000594263">
    <property type="component" value="Unplaced"/>
</dbReference>
<evidence type="ECO:0000313" key="1">
    <source>
        <dbReference type="EnsemblPlants" id="Kaladp0050s0052.1.v1.1.CDS.1"/>
    </source>
</evidence>
<accession>A0A7N0ZXP3</accession>
<dbReference type="EnsemblPlants" id="Kaladp0050s0052.1.v1.1">
    <property type="protein sequence ID" value="Kaladp0050s0052.1.v1.1.CDS.1"/>
    <property type="gene ID" value="Kaladp0050s0052.v1.1"/>
</dbReference>
<dbReference type="Gramene" id="Kaladp0050s0052.1.v1.1">
    <property type="protein sequence ID" value="Kaladp0050s0052.1.v1.1.CDS.1"/>
    <property type="gene ID" value="Kaladp0050s0052.v1.1"/>
</dbReference>
<protein>
    <submittedName>
        <fullName evidence="1">Uncharacterized protein</fullName>
    </submittedName>
</protein>
<organism evidence="1 2">
    <name type="scientific">Kalanchoe fedtschenkoi</name>
    <name type="common">Lavender scallops</name>
    <name type="synonym">South American air plant</name>
    <dbReference type="NCBI Taxonomy" id="63787"/>
    <lineage>
        <taxon>Eukaryota</taxon>
        <taxon>Viridiplantae</taxon>
        <taxon>Streptophyta</taxon>
        <taxon>Embryophyta</taxon>
        <taxon>Tracheophyta</taxon>
        <taxon>Spermatophyta</taxon>
        <taxon>Magnoliopsida</taxon>
        <taxon>eudicotyledons</taxon>
        <taxon>Gunneridae</taxon>
        <taxon>Pentapetalae</taxon>
        <taxon>Saxifragales</taxon>
        <taxon>Crassulaceae</taxon>
        <taxon>Kalanchoe</taxon>
    </lineage>
</organism>
<keyword evidence="2" id="KW-1185">Reference proteome</keyword>
<proteinExistence type="predicted"/>
<sequence length="129" mass="14656">MFWVRRSRRMVIVSQCSQVGTATTHLSCRIRQSLASCRASITPYLHLQLLIWSRPASLSLVCFEVPSLVWAGEPLSFPCNSCLLASGSHPHACLAWRVRQSNLKKHLFHCLSRRRLLAWLLGLPRADCM</sequence>
<evidence type="ECO:0000313" key="2">
    <source>
        <dbReference type="Proteomes" id="UP000594263"/>
    </source>
</evidence>
<name>A0A7N0ZXP3_KALFE</name>
<dbReference type="AlphaFoldDB" id="A0A7N0ZXP3"/>
<reference evidence="1" key="1">
    <citation type="submission" date="2021-01" db="UniProtKB">
        <authorList>
            <consortium name="EnsemblPlants"/>
        </authorList>
    </citation>
    <scope>IDENTIFICATION</scope>
</reference>